<dbReference type="InterPro" id="IPR003582">
    <property type="entry name" value="ShKT_dom"/>
</dbReference>
<dbReference type="EMBL" id="HBED01025173">
    <property type="protein sequence ID" value="CAD8313688.1"/>
    <property type="molecule type" value="Transcribed_RNA"/>
</dbReference>
<organism evidence="15">
    <name type="scientific">Pseudictyota dubia</name>
    <dbReference type="NCBI Taxonomy" id="2749911"/>
    <lineage>
        <taxon>Eukaryota</taxon>
        <taxon>Sar</taxon>
        <taxon>Stramenopiles</taxon>
        <taxon>Ochrophyta</taxon>
        <taxon>Bacillariophyta</taxon>
        <taxon>Mediophyceae</taxon>
        <taxon>Biddulphiophycidae</taxon>
        <taxon>Eupodiscales</taxon>
        <taxon>Odontellaceae</taxon>
        <taxon>Pseudictyota</taxon>
    </lineage>
</organism>
<dbReference type="FunFam" id="2.60.120.620:FF:000031">
    <property type="entry name" value="Predicted protein"/>
    <property type="match status" value="1"/>
</dbReference>
<feature type="signal peptide" evidence="12">
    <location>
        <begin position="1"/>
        <end position="19"/>
    </location>
</feature>
<dbReference type="InterPro" id="IPR045054">
    <property type="entry name" value="P4HA-like"/>
</dbReference>
<accession>A0A7R9W3W3</accession>
<keyword evidence="7" id="KW-1133">Transmembrane helix</keyword>
<evidence type="ECO:0000256" key="1">
    <source>
        <dbReference type="ARBA" id="ARBA00001961"/>
    </source>
</evidence>
<feature type="compositionally biased region" description="Acidic residues" evidence="11">
    <location>
        <begin position="70"/>
        <end position="84"/>
    </location>
</feature>
<sequence length="506" mass="57483">MTRSDALALLLLLMRTAVASPDSAPRVVLYAGADADADAGAVASTCNVHNKSAAAECSAPVLTEHSGSGGEDDDEEEDVEEENEERMNKDVNDDEEAEDDSSEDEDEEENGSDDEETSGSDKDEIEQVMFPDDHRLDDALLDRLDRMEKYLEEAGKDDEELAAVMPRCKNKHELCLQWATYGECEESPDFMANECPAACLNCDSLLYQRRCPYDPSAPRALQKGDLHKMFHRIVTEERYKKYKPRVWSHPYWTSPSHEETEDDSSEDEETEGDSSDDDVEREEDSSDDEEASSSNGDDKVWKDVPWVVSLENFLTDEEADRIIELGYEEKFERSDDGGEYMADGTFKTYFIDGRTSWNAWCDECYGDEKGGQAVLDKIQDVTSINQTHFDNLQILRYEKGQHYHLHHDYDSYEVPRQPGPRILTFFLYLSDVEEGGGTNFPDLNLTFTPRKGRAVIWPNVLNEDPEKEDERTQHQALPVVNGTKYAANAWIHLHDYQGPLHRDCDA</sequence>
<keyword evidence="9" id="KW-0408">Iron</keyword>
<feature type="domain" description="ShKT" evidence="14">
    <location>
        <begin position="168"/>
        <end position="202"/>
    </location>
</feature>
<evidence type="ECO:0000256" key="12">
    <source>
        <dbReference type="SAM" id="SignalP"/>
    </source>
</evidence>
<evidence type="ECO:0000256" key="3">
    <source>
        <dbReference type="ARBA" id="ARBA00004308"/>
    </source>
</evidence>
<dbReference type="Gene3D" id="2.60.120.620">
    <property type="entry name" value="q2cbj1_9rhob like domain"/>
    <property type="match status" value="1"/>
</dbReference>
<dbReference type="PROSITE" id="PS51670">
    <property type="entry name" value="SHKT"/>
    <property type="match status" value="1"/>
</dbReference>
<keyword evidence="12" id="KW-0732">Signal</keyword>
<name>A0A7R9W3W3_9STRA</name>
<dbReference type="InterPro" id="IPR006620">
    <property type="entry name" value="Pro_4_hyd_alph"/>
</dbReference>
<evidence type="ECO:0000256" key="11">
    <source>
        <dbReference type="SAM" id="MobiDB-lite"/>
    </source>
</evidence>
<dbReference type="PANTHER" id="PTHR10869:SF235">
    <property type="entry name" value="PROCOLLAGEN-PROLINE 4-DIOXYGENASE"/>
    <property type="match status" value="1"/>
</dbReference>
<dbReference type="InterPro" id="IPR005123">
    <property type="entry name" value="Oxoglu/Fe-dep_dioxygenase_dom"/>
</dbReference>
<reference evidence="15" key="1">
    <citation type="submission" date="2021-01" db="EMBL/GenBank/DDBJ databases">
        <authorList>
            <person name="Corre E."/>
            <person name="Pelletier E."/>
            <person name="Niang G."/>
            <person name="Scheremetjew M."/>
            <person name="Finn R."/>
            <person name="Kale V."/>
            <person name="Holt S."/>
            <person name="Cochrane G."/>
            <person name="Meng A."/>
            <person name="Brown T."/>
            <person name="Cohen L."/>
        </authorList>
    </citation>
    <scope>NUCLEOTIDE SEQUENCE</scope>
    <source>
        <strain evidence="15">CCMP147</strain>
    </source>
</reference>
<gene>
    <name evidence="15" type="ORF">TDUB1175_LOCUS12477</name>
</gene>
<keyword evidence="5" id="KW-0479">Metal-binding</keyword>
<dbReference type="PROSITE" id="PS51471">
    <property type="entry name" value="FE2OG_OXY"/>
    <property type="match status" value="1"/>
</dbReference>
<dbReference type="AlphaFoldDB" id="A0A7R9W3W3"/>
<feature type="region of interest" description="Disordered" evidence="11">
    <location>
        <begin position="52"/>
        <end position="134"/>
    </location>
</feature>
<evidence type="ECO:0000259" key="13">
    <source>
        <dbReference type="PROSITE" id="PS51471"/>
    </source>
</evidence>
<evidence type="ECO:0008006" key="16">
    <source>
        <dbReference type="Google" id="ProtNLM"/>
    </source>
</evidence>
<keyword evidence="10" id="KW-0472">Membrane</keyword>
<evidence type="ECO:0000256" key="8">
    <source>
        <dbReference type="ARBA" id="ARBA00023002"/>
    </source>
</evidence>
<feature type="region of interest" description="Disordered" evidence="11">
    <location>
        <begin position="251"/>
        <end position="298"/>
    </location>
</feature>
<comment type="cofactor">
    <cofactor evidence="1">
        <name>L-ascorbate</name>
        <dbReference type="ChEBI" id="CHEBI:38290"/>
    </cofactor>
</comment>
<evidence type="ECO:0000313" key="15">
    <source>
        <dbReference type="EMBL" id="CAD8313688.1"/>
    </source>
</evidence>
<keyword evidence="6" id="KW-0223">Dioxygenase</keyword>
<evidence type="ECO:0000259" key="14">
    <source>
        <dbReference type="PROSITE" id="PS51670"/>
    </source>
</evidence>
<evidence type="ECO:0000256" key="6">
    <source>
        <dbReference type="ARBA" id="ARBA00022964"/>
    </source>
</evidence>
<dbReference type="Pfam" id="PF01549">
    <property type="entry name" value="ShK"/>
    <property type="match status" value="1"/>
</dbReference>
<feature type="domain" description="Fe2OG dioxygenase" evidence="13">
    <location>
        <begin position="388"/>
        <end position="493"/>
    </location>
</feature>
<keyword evidence="4" id="KW-0812">Transmembrane</keyword>
<feature type="compositionally biased region" description="Acidic residues" evidence="11">
    <location>
        <begin position="92"/>
        <end position="126"/>
    </location>
</feature>
<dbReference type="Pfam" id="PF13640">
    <property type="entry name" value="2OG-FeII_Oxy_3"/>
    <property type="match status" value="1"/>
</dbReference>
<feature type="compositionally biased region" description="Acidic residues" evidence="11">
    <location>
        <begin position="259"/>
        <end position="291"/>
    </location>
</feature>
<dbReference type="GO" id="GO:0016020">
    <property type="term" value="C:membrane"/>
    <property type="evidence" value="ECO:0007669"/>
    <property type="project" value="UniProtKB-SubCell"/>
</dbReference>
<feature type="chain" id="PRO_5031275798" description="Fe2OG dioxygenase domain-containing protein" evidence="12">
    <location>
        <begin position="20"/>
        <end position="506"/>
    </location>
</feature>
<keyword evidence="8" id="KW-0560">Oxidoreductase</keyword>
<dbReference type="GO" id="GO:0005783">
    <property type="term" value="C:endoplasmic reticulum"/>
    <property type="evidence" value="ECO:0007669"/>
    <property type="project" value="TreeGrafter"/>
</dbReference>
<evidence type="ECO:0000256" key="10">
    <source>
        <dbReference type="ARBA" id="ARBA00023136"/>
    </source>
</evidence>
<protein>
    <recommendedName>
        <fullName evidence="16">Fe2OG dioxygenase domain-containing protein</fullName>
    </recommendedName>
</protein>
<dbReference type="GO" id="GO:0031418">
    <property type="term" value="F:L-ascorbic acid binding"/>
    <property type="evidence" value="ECO:0007669"/>
    <property type="project" value="InterPro"/>
</dbReference>
<dbReference type="PANTHER" id="PTHR10869">
    <property type="entry name" value="PROLYL 4-HYDROXYLASE ALPHA SUBUNIT"/>
    <property type="match status" value="1"/>
</dbReference>
<evidence type="ECO:0000256" key="4">
    <source>
        <dbReference type="ARBA" id="ARBA00022692"/>
    </source>
</evidence>
<dbReference type="InterPro" id="IPR044862">
    <property type="entry name" value="Pro_4_hyd_alph_FE2OG_OXY"/>
</dbReference>
<evidence type="ECO:0000256" key="2">
    <source>
        <dbReference type="ARBA" id="ARBA00004167"/>
    </source>
</evidence>
<dbReference type="SMART" id="SM00254">
    <property type="entry name" value="ShKT"/>
    <property type="match status" value="1"/>
</dbReference>
<dbReference type="SMART" id="SM00702">
    <property type="entry name" value="P4Hc"/>
    <property type="match status" value="1"/>
</dbReference>
<evidence type="ECO:0000256" key="9">
    <source>
        <dbReference type="ARBA" id="ARBA00023004"/>
    </source>
</evidence>
<proteinExistence type="predicted"/>
<comment type="subcellular location">
    <subcellularLocation>
        <location evidence="3">Endomembrane system</location>
    </subcellularLocation>
    <subcellularLocation>
        <location evidence="2">Membrane</location>
        <topology evidence="2">Single-pass membrane protein</topology>
    </subcellularLocation>
</comment>
<dbReference type="GO" id="GO:0005506">
    <property type="term" value="F:iron ion binding"/>
    <property type="evidence" value="ECO:0007669"/>
    <property type="project" value="InterPro"/>
</dbReference>
<evidence type="ECO:0000256" key="5">
    <source>
        <dbReference type="ARBA" id="ARBA00022723"/>
    </source>
</evidence>
<dbReference type="GO" id="GO:0004656">
    <property type="term" value="F:procollagen-proline 4-dioxygenase activity"/>
    <property type="evidence" value="ECO:0007669"/>
    <property type="project" value="TreeGrafter"/>
</dbReference>
<evidence type="ECO:0000256" key="7">
    <source>
        <dbReference type="ARBA" id="ARBA00022989"/>
    </source>
</evidence>